<sequence length="221" mass="25262">MNGSLYIAVNMKTFFIFLATVALHLNVLYAEDVEDFLRGREIVIERQRACKQPVNLRPIFDNFHNTLRQKVAGGIPINYQYFQKRLMYGLIYDCLMEKDADKAVRNPNALIDLPVVRFSTEYGGDKGRLPNAVENGFEDLIVKDKKALIQMIYPKATRFACARTVKRGSPGYSRIDVACVYDKKAELTAFDGKGPCSKDEDCTYFGGKCQWHLCYVPLKYQ</sequence>
<dbReference type="Gene3D" id="3.40.33.10">
    <property type="entry name" value="CAP"/>
    <property type="match status" value="1"/>
</dbReference>
<feature type="signal peptide" evidence="1">
    <location>
        <begin position="1"/>
        <end position="30"/>
    </location>
</feature>
<dbReference type="AlphaFoldDB" id="A0A368GQ55"/>
<evidence type="ECO:0008006" key="4">
    <source>
        <dbReference type="Google" id="ProtNLM"/>
    </source>
</evidence>
<protein>
    <recommendedName>
        <fullName evidence="4">SCP domain-containing protein</fullName>
    </recommendedName>
</protein>
<evidence type="ECO:0000256" key="1">
    <source>
        <dbReference type="SAM" id="SignalP"/>
    </source>
</evidence>
<dbReference type="EMBL" id="JOJR01000109">
    <property type="protein sequence ID" value="RCN45155.1"/>
    <property type="molecule type" value="Genomic_DNA"/>
</dbReference>
<dbReference type="Proteomes" id="UP000252519">
    <property type="component" value="Unassembled WGS sequence"/>
</dbReference>
<dbReference type="InterPro" id="IPR035940">
    <property type="entry name" value="CAP_sf"/>
</dbReference>
<gene>
    <name evidence="2" type="ORF">ANCCAN_08842</name>
</gene>
<evidence type="ECO:0000313" key="3">
    <source>
        <dbReference type="Proteomes" id="UP000252519"/>
    </source>
</evidence>
<organism evidence="2 3">
    <name type="scientific">Ancylostoma caninum</name>
    <name type="common">Dog hookworm</name>
    <dbReference type="NCBI Taxonomy" id="29170"/>
    <lineage>
        <taxon>Eukaryota</taxon>
        <taxon>Metazoa</taxon>
        <taxon>Ecdysozoa</taxon>
        <taxon>Nematoda</taxon>
        <taxon>Chromadorea</taxon>
        <taxon>Rhabditida</taxon>
        <taxon>Rhabditina</taxon>
        <taxon>Rhabditomorpha</taxon>
        <taxon>Strongyloidea</taxon>
        <taxon>Ancylostomatidae</taxon>
        <taxon>Ancylostomatinae</taxon>
        <taxon>Ancylostoma</taxon>
    </lineage>
</organism>
<feature type="chain" id="PRO_5016727655" description="SCP domain-containing protein" evidence="1">
    <location>
        <begin position="31"/>
        <end position="221"/>
    </location>
</feature>
<name>A0A368GQ55_ANCCA</name>
<reference evidence="2 3" key="1">
    <citation type="submission" date="2014-10" db="EMBL/GenBank/DDBJ databases">
        <title>Draft genome of the hookworm Ancylostoma caninum.</title>
        <authorList>
            <person name="Mitreva M."/>
        </authorList>
    </citation>
    <scope>NUCLEOTIDE SEQUENCE [LARGE SCALE GENOMIC DNA]</scope>
    <source>
        <strain evidence="2 3">Baltimore</strain>
    </source>
</reference>
<keyword evidence="1" id="KW-0732">Signal</keyword>
<accession>A0A368GQ55</accession>
<keyword evidence="3" id="KW-1185">Reference proteome</keyword>
<evidence type="ECO:0000313" key="2">
    <source>
        <dbReference type="EMBL" id="RCN45155.1"/>
    </source>
</evidence>
<dbReference type="SUPFAM" id="SSF55797">
    <property type="entry name" value="PR-1-like"/>
    <property type="match status" value="1"/>
</dbReference>
<proteinExistence type="predicted"/>
<comment type="caution">
    <text evidence="2">The sequence shown here is derived from an EMBL/GenBank/DDBJ whole genome shotgun (WGS) entry which is preliminary data.</text>
</comment>
<dbReference type="OrthoDB" id="5877612at2759"/>